<proteinExistence type="predicted"/>
<dbReference type="AlphaFoldDB" id="A0A0T9T0U5"/>
<reference evidence="2 5" key="1">
    <citation type="submission" date="2015-03" db="EMBL/GenBank/DDBJ databases">
        <authorList>
            <person name="Murphy D."/>
        </authorList>
    </citation>
    <scope>NUCLEOTIDE SEQUENCE [LARGE SCALE GENOMIC DNA]</scope>
    <source>
        <strain evidence="2 5">IP06005</strain>
    </source>
</reference>
<dbReference type="RefSeq" id="WP_042839311.1">
    <property type="nucleotide sequence ID" value="NZ_CABHQE010000032.1"/>
</dbReference>
<dbReference type="STRING" id="1453495.AT01_2653"/>
<evidence type="ECO:0000313" key="2">
    <source>
        <dbReference type="EMBL" id="CNK54789.1"/>
    </source>
</evidence>
<organism evidence="2 5">
    <name type="scientific">Yersinia aldovae</name>
    <dbReference type="NCBI Taxonomy" id="29483"/>
    <lineage>
        <taxon>Bacteria</taxon>
        <taxon>Pseudomonadati</taxon>
        <taxon>Pseudomonadota</taxon>
        <taxon>Gammaproteobacteria</taxon>
        <taxon>Enterobacterales</taxon>
        <taxon>Yersiniaceae</taxon>
        <taxon>Yersinia</taxon>
    </lineage>
</organism>
<name>A0A0T9T0U5_YERAL</name>
<reference evidence="3 4" key="2">
    <citation type="submission" date="2015-03" db="EMBL/GenBank/DDBJ databases">
        <authorList>
            <consortium name="Pathogen Informatics"/>
            <person name="Murphy D."/>
        </authorList>
    </citation>
    <scope>NUCLEOTIDE SEQUENCE [LARGE SCALE GENOMIC DNA]</scope>
    <source>
        <strain evidence="3 4">IP08791</strain>
    </source>
</reference>
<evidence type="ECO:0000313" key="3">
    <source>
        <dbReference type="EMBL" id="CNK57804.1"/>
    </source>
</evidence>
<dbReference type="Proteomes" id="UP000038647">
    <property type="component" value="Unassembled WGS sequence"/>
</dbReference>
<feature type="transmembrane region" description="Helical" evidence="1">
    <location>
        <begin position="42"/>
        <end position="62"/>
    </location>
</feature>
<evidence type="ECO:0000256" key="1">
    <source>
        <dbReference type="SAM" id="Phobius"/>
    </source>
</evidence>
<dbReference type="EMBL" id="CQEJ01000002">
    <property type="protein sequence ID" value="CNK54789.1"/>
    <property type="molecule type" value="Genomic_DNA"/>
</dbReference>
<evidence type="ECO:0000313" key="5">
    <source>
        <dbReference type="Proteomes" id="UP000041595"/>
    </source>
</evidence>
<keyword evidence="1" id="KW-0812">Transmembrane</keyword>
<protein>
    <submittedName>
        <fullName evidence="2">Uncharacterized protein</fullName>
    </submittedName>
</protein>
<keyword evidence="1" id="KW-0472">Membrane</keyword>
<sequence>MNGAGFAIGIINILIKILFYTLFYMAMLYVSGFLLDGDLPEVGSKVFISVGCATLCTFIPSFDGMKTFIDTYLSIRSK</sequence>
<dbReference type="OrthoDB" id="6481054at2"/>
<dbReference type="Proteomes" id="UP000041595">
    <property type="component" value="Unassembled WGS sequence"/>
</dbReference>
<gene>
    <name evidence="2" type="ORF">ERS137965_00396</name>
    <name evidence="3" type="ORF">ERS137966_00634</name>
</gene>
<feature type="transmembrane region" description="Helical" evidence="1">
    <location>
        <begin position="6"/>
        <end position="30"/>
    </location>
</feature>
<dbReference type="EMBL" id="CQEH01000002">
    <property type="protein sequence ID" value="CNK57804.1"/>
    <property type="molecule type" value="Genomic_DNA"/>
</dbReference>
<keyword evidence="4" id="KW-1185">Reference proteome</keyword>
<keyword evidence="1" id="KW-1133">Transmembrane helix</keyword>
<evidence type="ECO:0000313" key="4">
    <source>
        <dbReference type="Proteomes" id="UP000038647"/>
    </source>
</evidence>
<accession>A0A0T9T0U5</accession>